<protein>
    <submittedName>
        <fullName evidence="7">Polysaccharide biosynthesis/transport protein</fullName>
    </submittedName>
</protein>
<feature type="transmembrane region" description="Helical" evidence="6">
    <location>
        <begin position="90"/>
        <end position="110"/>
    </location>
</feature>
<dbReference type="Pfam" id="PF01943">
    <property type="entry name" value="Polysacc_synt"/>
    <property type="match status" value="1"/>
</dbReference>
<keyword evidence="2" id="KW-1003">Cell membrane</keyword>
<dbReference type="GO" id="GO:0005886">
    <property type="term" value="C:plasma membrane"/>
    <property type="evidence" value="ECO:0007669"/>
    <property type="project" value="UniProtKB-SubCell"/>
</dbReference>
<evidence type="ECO:0000256" key="5">
    <source>
        <dbReference type="ARBA" id="ARBA00023136"/>
    </source>
</evidence>
<keyword evidence="4 6" id="KW-1133">Transmembrane helix</keyword>
<dbReference type="AlphaFoldDB" id="A0A410MFD2"/>
<evidence type="ECO:0000256" key="6">
    <source>
        <dbReference type="SAM" id="Phobius"/>
    </source>
</evidence>
<dbReference type="CDD" id="cd13124">
    <property type="entry name" value="MATE_SpoVB_like"/>
    <property type="match status" value="1"/>
</dbReference>
<gene>
    <name evidence="7" type="ORF">HLI_15015</name>
</gene>
<accession>A0A410MFD2</accession>
<feature type="transmembrane region" description="Helical" evidence="6">
    <location>
        <begin position="183"/>
        <end position="203"/>
    </location>
</feature>
<dbReference type="PIRSF" id="PIRSF038958">
    <property type="entry name" value="PG_synth_SpoVB"/>
    <property type="match status" value="1"/>
</dbReference>
<name>A0A410MFD2_9BACI</name>
<evidence type="ECO:0000256" key="1">
    <source>
        <dbReference type="ARBA" id="ARBA00004651"/>
    </source>
</evidence>
<dbReference type="KEGG" id="hli:HLI_15015"/>
<evidence type="ECO:0000313" key="7">
    <source>
        <dbReference type="EMBL" id="QAS53413.1"/>
    </source>
</evidence>
<dbReference type="OrthoDB" id="9775950at2"/>
<feature type="transmembrane region" description="Helical" evidence="6">
    <location>
        <begin position="232"/>
        <end position="252"/>
    </location>
</feature>
<proteinExistence type="predicted"/>
<dbReference type="Proteomes" id="UP000287756">
    <property type="component" value="Chromosome"/>
</dbReference>
<evidence type="ECO:0000313" key="8">
    <source>
        <dbReference type="Proteomes" id="UP000287756"/>
    </source>
</evidence>
<feature type="transmembrane region" description="Helical" evidence="6">
    <location>
        <begin position="328"/>
        <end position="350"/>
    </location>
</feature>
<reference evidence="7 8" key="1">
    <citation type="submission" date="2018-01" db="EMBL/GenBank/DDBJ databases">
        <title>The whole genome sequencing and assembly of Halobacillus litoralis ERB031 strain.</title>
        <authorList>
            <person name="Lee S.-J."/>
            <person name="Park M.-K."/>
            <person name="Kim J.-Y."/>
            <person name="Lee Y.-J."/>
            <person name="Yi H."/>
            <person name="Bahn Y.-S."/>
            <person name="Kim J.F."/>
            <person name="Lee D.-W."/>
        </authorList>
    </citation>
    <scope>NUCLEOTIDE SEQUENCE [LARGE SCALE GENOMIC DNA]</scope>
    <source>
        <strain evidence="7 8">ERB 031</strain>
    </source>
</reference>
<dbReference type="InterPro" id="IPR024923">
    <property type="entry name" value="PG_synth_SpoVB"/>
</dbReference>
<evidence type="ECO:0000256" key="4">
    <source>
        <dbReference type="ARBA" id="ARBA00022989"/>
    </source>
</evidence>
<comment type="subcellular location">
    <subcellularLocation>
        <location evidence="1">Cell membrane</location>
        <topology evidence="1">Multi-pass membrane protein</topology>
    </subcellularLocation>
</comment>
<feature type="transmembrane region" description="Helical" evidence="6">
    <location>
        <begin position="122"/>
        <end position="139"/>
    </location>
</feature>
<evidence type="ECO:0000256" key="3">
    <source>
        <dbReference type="ARBA" id="ARBA00022692"/>
    </source>
</evidence>
<feature type="transmembrane region" description="Helical" evidence="6">
    <location>
        <begin position="160"/>
        <end position="177"/>
    </location>
</feature>
<feature type="transmembrane region" description="Helical" evidence="6">
    <location>
        <begin position="415"/>
        <end position="433"/>
    </location>
</feature>
<dbReference type="InterPro" id="IPR050833">
    <property type="entry name" value="Poly_Biosynth_Transport"/>
</dbReference>
<keyword evidence="3 6" id="KW-0812">Transmembrane</keyword>
<dbReference type="PANTHER" id="PTHR30250">
    <property type="entry name" value="PST FAMILY PREDICTED COLANIC ACID TRANSPORTER"/>
    <property type="match status" value="1"/>
</dbReference>
<dbReference type="EMBL" id="CP026118">
    <property type="protein sequence ID" value="QAS53413.1"/>
    <property type="molecule type" value="Genomic_DNA"/>
</dbReference>
<keyword evidence="5 6" id="KW-0472">Membrane</keyword>
<feature type="transmembrane region" description="Helical" evidence="6">
    <location>
        <begin position="272"/>
        <end position="297"/>
    </location>
</feature>
<feature type="transmembrane region" description="Helical" evidence="6">
    <location>
        <begin position="478"/>
        <end position="497"/>
    </location>
</feature>
<feature type="transmembrane region" description="Helical" evidence="6">
    <location>
        <begin position="445"/>
        <end position="466"/>
    </location>
</feature>
<feature type="transmembrane region" description="Helical" evidence="6">
    <location>
        <begin position="386"/>
        <end position="409"/>
    </location>
</feature>
<feature type="transmembrane region" description="Helical" evidence="6">
    <location>
        <begin position="356"/>
        <end position="379"/>
    </location>
</feature>
<sequence>MKPSLFLKSTLILTIATLTSKLLGSLFRVPLQNIAGDEVLGIFSLVYPVYMVALILSVAGIPIAISKLIAEARSSGTEADIHHIQKTARILALLLGISSMGFLLVFSHPISQMIGGSATEPSLIVVSFTLLVAPYMAVDRGYFQGFEDMRPTAISQVIEQFIRVLIILAAAYALTAMDYNDTTIAAGIMIGSFIGATASLIYLKNRLQKSTIQVQVVQGYSFSIFKKWGKKILSVSLPIAIGTLTMALFNVVDSVTVPYNLQVHHGGDDQVTFLYGIYGRGLALVQIATVFATSVILPLIPSLTKHVNDGELKEAGDLIETTRGLTHVLSWPVAILLIVLTVPINIALFTDTEGSLMISIVSLSSAFISLTLVGTAILQGMNATRIAAIIILGGAAVKGISNFLFVPVFGIEGAALGSLVTYMLVVIINSRMIQQRIQLNPDHGSLAKVIGTATVLGGITALTYLFIEPSEWSRGGALLFVVLASSTYMILYGFSLLQWKAIDQRMLQQVPFLSKWKR</sequence>
<feature type="transmembrane region" description="Helical" evidence="6">
    <location>
        <begin position="48"/>
        <end position="69"/>
    </location>
</feature>
<dbReference type="InterPro" id="IPR002797">
    <property type="entry name" value="Polysacc_synth"/>
</dbReference>
<dbReference type="PANTHER" id="PTHR30250:SF29">
    <property type="entry name" value="POLYSACCHARIDE BIOSYNTHESIS PROTEIN C-TERMINAL DOMAIN-CONTAINING PROTEIN"/>
    <property type="match status" value="1"/>
</dbReference>
<organism evidence="7 8">
    <name type="scientific">Halobacillus litoralis</name>
    <dbReference type="NCBI Taxonomy" id="45668"/>
    <lineage>
        <taxon>Bacteria</taxon>
        <taxon>Bacillati</taxon>
        <taxon>Bacillota</taxon>
        <taxon>Bacilli</taxon>
        <taxon>Bacillales</taxon>
        <taxon>Bacillaceae</taxon>
        <taxon>Halobacillus</taxon>
    </lineage>
</organism>
<evidence type="ECO:0000256" key="2">
    <source>
        <dbReference type="ARBA" id="ARBA00022475"/>
    </source>
</evidence>